<dbReference type="RefSeq" id="WP_094409468.1">
    <property type="nucleotide sequence ID" value="NZ_BMJZ01000002.1"/>
</dbReference>
<accession>A0A255XLS2</accession>
<sequence>MARIALNAGFATAAATPSLMETLNAWYVRWQERRELASLDQRALDDIGLSRGDVLTEISKPFWRA</sequence>
<proteinExistence type="predicted"/>
<evidence type="ECO:0000313" key="2">
    <source>
        <dbReference type="EMBL" id="OYQ17906.1"/>
    </source>
</evidence>
<evidence type="ECO:0000259" key="1">
    <source>
        <dbReference type="Pfam" id="PF06568"/>
    </source>
</evidence>
<dbReference type="AlphaFoldDB" id="A0A255XLS2"/>
<keyword evidence="3" id="KW-1185">Reference proteome</keyword>
<evidence type="ECO:0000313" key="3">
    <source>
        <dbReference type="Proteomes" id="UP000216361"/>
    </source>
</evidence>
<organism evidence="2 3">
    <name type="scientific">Elstera cyanobacteriorum</name>
    <dbReference type="NCBI Taxonomy" id="2022747"/>
    <lineage>
        <taxon>Bacteria</taxon>
        <taxon>Pseudomonadati</taxon>
        <taxon>Pseudomonadota</taxon>
        <taxon>Alphaproteobacteria</taxon>
        <taxon>Rhodospirillales</taxon>
        <taxon>Rhodospirillaceae</taxon>
        <taxon>Elstera</taxon>
    </lineage>
</organism>
<dbReference type="Pfam" id="PF06568">
    <property type="entry name" value="YjiS-like"/>
    <property type="match status" value="1"/>
</dbReference>
<reference evidence="2 3" key="1">
    <citation type="submission" date="2017-07" db="EMBL/GenBank/DDBJ databases">
        <title>Elstera cyanobacteriorum sp. nov., a novel bacterium isolated from cyanobacterial aggregates in a eutrophic lake.</title>
        <authorList>
            <person name="Cai H."/>
        </authorList>
    </citation>
    <scope>NUCLEOTIDE SEQUENCE [LARGE SCALE GENOMIC DNA]</scope>
    <source>
        <strain evidence="2 3">TH019</strain>
    </source>
</reference>
<comment type="caution">
    <text evidence="2">The sequence shown here is derived from an EMBL/GenBank/DDBJ whole genome shotgun (WGS) entry which is preliminary data.</text>
</comment>
<dbReference type="OrthoDB" id="7376415at2"/>
<gene>
    <name evidence="2" type="ORF">CHR90_13105</name>
</gene>
<dbReference type="Proteomes" id="UP000216361">
    <property type="component" value="Unassembled WGS sequence"/>
</dbReference>
<name>A0A255XLS2_9PROT</name>
<protein>
    <recommendedName>
        <fullName evidence="1">YjiS-like domain-containing protein</fullName>
    </recommendedName>
</protein>
<dbReference type="InterPro" id="IPR009506">
    <property type="entry name" value="YjiS-like"/>
</dbReference>
<feature type="domain" description="YjiS-like" evidence="1">
    <location>
        <begin position="19"/>
        <end position="54"/>
    </location>
</feature>
<dbReference type="EMBL" id="NOXS01000033">
    <property type="protein sequence ID" value="OYQ17906.1"/>
    <property type="molecule type" value="Genomic_DNA"/>
</dbReference>